<dbReference type="KEGG" id="tab:CIG75_09285"/>
<dbReference type="InterPro" id="IPR003830">
    <property type="entry name" value="ComA_synth"/>
</dbReference>
<dbReference type="InterPro" id="IPR013785">
    <property type="entry name" value="Aldolase_TIM"/>
</dbReference>
<name>A0A223D0Z4_9BACL</name>
<dbReference type="Gene3D" id="3.20.20.70">
    <property type="entry name" value="Aldolase class I"/>
    <property type="match status" value="1"/>
</dbReference>
<reference evidence="2 3" key="1">
    <citation type="journal article" date="2015" name="Int. J. Syst. Evol. Microbiol.">
        <title>Tumebacillus algifaecis sp. nov., isolated from decomposing algal scum.</title>
        <authorList>
            <person name="Wu Y.F."/>
            <person name="Zhang B."/>
            <person name="Xing P."/>
            <person name="Wu Q.L."/>
            <person name="Liu S.J."/>
        </authorList>
    </citation>
    <scope>NUCLEOTIDE SEQUENCE [LARGE SCALE GENOMIC DNA]</scope>
    <source>
        <strain evidence="2 3">THMBR28</strain>
    </source>
</reference>
<protein>
    <submittedName>
        <fullName evidence="2">Phosphosulfolactate synthase</fullName>
    </submittedName>
</protein>
<dbReference type="PANTHER" id="PTHR48413:SF1">
    <property type="entry name" value="PROTEIN HEAT-STRESS-ASSOCIATED 32"/>
    <property type="match status" value="1"/>
</dbReference>
<organism evidence="2 3">
    <name type="scientific">Tumebacillus algifaecis</name>
    <dbReference type="NCBI Taxonomy" id="1214604"/>
    <lineage>
        <taxon>Bacteria</taxon>
        <taxon>Bacillati</taxon>
        <taxon>Bacillota</taxon>
        <taxon>Bacilli</taxon>
        <taxon>Bacillales</taxon>
        <taxon>Alicyclobacillaceae</taxon>
        <taxon>Tumebacillus</taxon>
    </lineage>
</organism>
<comment type="similarity">
    <text evidence="1">Belongs to the phosphosulfolactate synthase family.</text>
</comment>
<evidence type="ECO:0000313" key="2">
    <source>
        <dbReference type="EMBL" id="ASS75155.1"/>
    </source>
</evidence>
<evidence type="ECO:0000313" key="3">
    <source>
        <dbReference type="Proteomes" id="UP000214688"/>
    </source>
</evidence>
<dbReference type="RefSeq" id="WP_094236404.1">
    <property type="nucleotide sequence ID" value="NZ_CP022657.1"/>
</dbReference>
<dbReference type="AlphaFoldDB" id="A0A223D0Z4"/>
<dbReference type="Pfam" id="PF02679">
    <property type="entry name" value="ComA"/>
    <property type="match status" value="1"/>
</dbReference>
<evidence type="ECO:0000256" key="1">
    <source>
        <dbReference type="ARBA" id="ARBA00010424"/>
    </source>
</evidence>
<sequence length="266" mass="29677">MRSSFERAWDDILRDPLPGRLAKPRTTSGLTMLIDTGLGLTETYDLVELSGPYIDFVKLGFGTSKLYPVPVLRDKISFLQTHHIEVYPGGTFLEAAILQNRWQPFLERCLDLGFQTVEVSDGTIPLAPEKRSEIIRYATHQGLKVITEVGKKEDGLHLPVETQLQLIDADLQAGAFKVILEGRESGKSVGFFAEDGSIRQDDFDELTSQVQNLDQLIWEAPLKSQQQELIGAFGPNVNFGNINPRDIVALEALRVGLRSDTLRLTL</sequence>
<gene>
    <name evidence="2" type="ORF">CIG75_09285</name>
</gene>
<dbReference type="PANTHER" id="PTHR48413">
    <property type="match status" value="1"/>
</dbReference>
<dbReference type="EMBL" id="CP022657">
    <property type="protein sequence ID" value="ASS75155.1"/>
    <property type="molecule type" value="Genomic_DNA"/>
</dbReference>
<dbReference type="SUPFAM" id="SSF102110">
    <property type="entry name" value="(2r)-phospho-3-sulfolactate synthase ComA"/>
    <property type="match status" value="1"/>
</dbReference>
<keyword evidence="3" id="KW-1185">Reference proteome</keyword>
<proteinExistence type="inferred from homology"/>
<accession>A0A223D0Z4</accession>
<dbReference type="OrthoDB" id="7809088at2"/>
<dbReference type="InterPro" id="IPR036112">
    <property type="entry name" value="ComA_synth_sf"/>
</dbReference>
<dbReference type="Proteomes" id="UP000214688">
    <property type="component" value="Chromosome"/>
</dbReference>